<evidence type="ECO:0000313" key="3">
    <source>
        <dbReference type="Proteomes" id="UP000053825"/>
    </source>
</evidence>
<dbReference type="EMBL" id="KQ414659">
    <property type="protein sequence ID" value="KOC65598.1"/>
    <property type="molecule type" value="Genomic_DNA"/>
</dbReference>
<reference evidence="2 3" key="1">
    <citation type="submission" date="2015-07" db="EMBL/GenBank/DDBJ databases">
        <title>The genome of Habropoda laboriosa.</title>
        <authorList>
            <person name="Pan H."/>
            <person name="Kapheim K."/>
        </authorList>
    </citation>
    <scope>NUCLEOTIDE SEQUENCE [LARGE SCALE GENOMIC DNA]</scope>
    <source>
        <strain evidence="2">0110345459</strain>
    </source>
</reference>
<dbReference type="Proteomes" id="UP000053825">
    <property type="component" value="Unassembled WGS sequence"/>
</dbReference>
<gene>
    <name evidence="2" type="ORF">WH47_01633</name>
</gene>
<evidence type="ECO:0000313" key="2">
    <source>
        <dbReference type="EMBL" id="KOC65598.1"/>
    </source>
</evidence>
<protein>
    <submittedName>
        <fullName evidence="2">Uncharacterized protein</fullName>
    </submittedName>
</protein>
<accession>A0A0L7R425</accession>
<sequence length="261" mass="30145">MCYAQQNRNNCGLLHRIVDRVLTVNTFPSSLKNKFSSAVNMYCERTKVVLLLFSNLVFMFDCCASLETDLPLNGIDVKDLSRTVNDTFMILNERKINHKHENLFPGKERKIHKEISKLNSRSYRDNAGHYGTISTFLNSMLDLLNKEETSSRELFNKRLEKRSANNGNTDTKRDIPRGKQKKIKALRRLLLNGISNQNNEDIQDDYGEDEDDDYSKGVNKKKMNWDDFQNEDGASVMELIALNVRHKSNASSARSIGYFYR</sequence>
<evidence type="ECO:0000256" key="1">
    <source>
        <dbReference type="SAM" id="MobiDB-lite"/>
    </source>
</evidence>
<feature type="region of interest" description="Disordered" evidence="1">
    <location>
        <begin position="157"/>
        <end position="180"/>
    </location>
</feature>
<proteinExistence type="predicted"/>
<keyword evidence="3" id="KW-1185">Reference proteome</keyword>
<organism evidence="2 3">
    <name type="scientific">Habropoda laboriosa</name>
    <dbReference type="NCBI Taxonomy" id="597456"/>
    <lineage>
        <taxon>Eukaryota</taxon>
        <taxon>Metazoa</taxon>
        <taxon>Ecdysozoa</taxon>
        <taxon>Arthropoda</taxon>
        <taxon>Hexapoda</taxon>
        <taxon>Insecta</taxon>
        <taxon>Pterygota</taxon>
        <taxon>Neoptera</taxon>
        <taxon>Endopterygota</taxon>
        <taxon>Hymenoptera</taxon>
        <taxon>Apocrita</taxon>
        <taxon>Aculeata</taxon>
        <taxon>Apoidea</taxon>
        <taxon>Anthophila</taxon>
        <taxon>Apidae</taxon>
        <taxon>Habropoda</taxon>
    </lineage>
</organism>
<name>A0A0L7R425_9HYME</name>
<dbReference type="OrthoDB" id="7603247at2759"/>
<dbReference type="AlphaFoldDB" id="A0A0L7R425"/>